<evidence type="ECO:0000313" key="5">
    <source>
        <dbReference type="Proteomes" id="UP000295560"/>
    </source>
</evidence>
<evidence type="ECO:0000313" key="4">
    <source>
        <dbReference type="EMBL" id="TCK25603.1"/>
    </source>
</evidence>
<keyword evidence="5" id="KW-1185">Reference proteome</keyword>
<dbReference type="PANTHER" id="PTHR10509">
    <property type="entry name" value="O-METHYLTRANSFERASE-RELATED"/>
    <property type="match status" value="1"/>
</dbReference>
<dbReference type="GO" id="GO:0008757">
    <property type="term" value="F:S-adenosylmethionine-dependent methyltransferase activity"/>
    <property type="evidence" value="ECO:0007669"/>
    <property type="project" value="TreeGrafter"/>
</dbReference>
<comment type="caution">
    <text evidence="4">The sequence shown here is derived from an EMBL/GenBank/DDBJ whole genome shotgun (WGS) entry which is preliminary data.</text>
</comment>
<proteinExistence type="predicted"/>
<dbReference type="AlphaFoldDB" id="A0A4R1HVY8"/>
<keyword evidence="1 4" id="KW-0489">Methyltransferase</keyword>
<dbReference type="EMBL" id="SMFZ01000001">
    <property type="protein sequence ID" value="TCK25603.1"/>
    <property type="molecule type" value="Genomic_DNA"/>
</dbReference>
<keyword evidence="2 4" id="KW-0808">Transferase</keyword>
<dbReference type="CDD" id="cd02440">
    <property type="entry name" value="AdoMet_MTases"/>
    <property type="match status" value="1"/>
</dbReference>
<reference evidence="4 5" key="1">
    <citation type="submission" date="2019-03" db="EMBL/GenBank/DDBJ databases">
        <title>Sequencing the genomes of 1000 actinobacteria strains.</title>
        <authorList>
            <person name="Klenk H.-P."/>
        </authorList>
    </citation>
    <scope>NUCLEOTIDE SEQUENCE [LARGE SCALE GENOMIC DNA]</scope>
    <source>
        <strain evidence="4 5">DSM 44969</strain>
    </source>
</reference>
<dbReference type="OrthoDB" id="9799672at2"/>
<dbReference type="InterPro" id="IPR050362">
    <property type="entry name" value="Cation-dep_OMT"/>
</dbReference>
<dbReference type="PROSITE" id="PS51682">
    <property type="entry name" value="SAM_OMT_I"/>
    <property type="match status" value="1"/>
</dbReference>
<evidence type="ECO:0000256" key="3">
    <source>
        <dbReference type="ARBA" id="ARBA00022691"/>
    </source>
</evidence>
<dbReference type="InterPro" id="IPR029063">
    <property type="entry name" value="SAM-dependent_MTases_sf"/>
</dbReference>
<dbReference type="RefSeq" id="WP_132421951.1">
    <property type="nucleotide sequence ID" value="NZ_SMFZ01000001.1"/>
</dbReference>
<dbReference type="Pfam" id="PF01596">
    <property type="entry name" value="Methyltransf_3"/>
    <property type="match status" value="1"/>
</dbReference>
<dbReference type="GO" id="GO:0008171">
    <property type="term" value="F:O-methyltransferase activity"/>
    <property type="evidence" value="ECO:0007669"/>
    <property type="project" value="InterPro"/>
</dbReference>
<gene>
    <name evidence="4" type="ORF">EV378_1417</name>
</gene>
<dbReference type="Proteomes" id="UP000295560">
    <property type="component" value="Unassembled WGS sequence"/>
</dbReference>
<accession>A0A4R1HVY8</accession>
<dbReference type="PANTHER" id="PTHR10509:SF14">
    <property type="entry name" value="CAFFEOYL-COA O-METHYLTRANSFERASE 3-RELATED"/>
    <property type="match status" value="1"/>
</dbReference>
<name>A0A4R1HVY8_PSEEN</name>
<protein>
    <submittedName>
        <fullName evidence="4">Caffeoyl-CoA O-methyltransferase</fullName>
    </submittedName>
</protein>
<keyword evidence="3" id="KW-0949">S-adenosyl-L-methionine</keyword>
<dbReference type="InterPro" id="IPR002935">
    <property type="entry name" value="SAM_O-MeTrfase"/>
</dbReference>
<evidence type="ECO:0000256" key="2">
    <source>
        <dbReference type="ARBA" id="ARBA00022679"/>
    </source>
</evidence>
<sequence length="260" mass="26855">MTAVDAQPRPVTPVTIAAERLARLAERLDGEGAAEAREIAALVGGLDPYLASCTTPESSELAALASRTRSADWGDGPLEQEMLSGHVEGRLLAFLVHATGARRVLEIGMFTGYSALAMAEALPAGGNLVACEIDSSAAALAAASFSASPAGRRIDVRVGPAVSTLDTLASAGETFDLVFVDADKAGYEQYLEILLTGGLLAPNALVCVDNTLMQGEPWTTGSPSANGAAIAAFNRAVAADPRVEQVVLPVRDGLTLIRRI</sequence>
<evidence type="ECO:0000256" key="1">
    <source>
        <dbReference type="ARBA" id="ARBA00022603"/>
    </source>
</evidence>
<dbReference type="Gene3D" id="3.40.50.150">
    <property type="entry name" value="Vaccinia Virus protein VP39"/>
    <property type="match status" value="1"/>
</dbReference>
<dbReference type="SUPFAM" id="SSF53335">
    <property type="entry name" value="S-adenosyl-L-methionine-dependent methyltransferases"/>
    <property type="match status" value="1"/>
</dbReference>
<dbReference type="GO" id="GO:0032259">
    <property type="term" value="P:methylation"/>
    <property type="evidence" value="ECO:0007669"/>
    <property type="project" value="UniProtKB-KW"/>
</dbReference>
<organism evidence="4 5">
    <name type="scientific">Pseudonocardia endophytica</name>
    <dbReference type="NCBI Taxonomy" id="401976"/>
    <lineage>
        <taxon>Bacteria</taxon>
        <taxon>Bacillati</taxon>
        <taxon>Actinomycetota</taxon>
        <taxon>Actinomycetes</taxon>
        <taxon>Pseudonocardiales</taxon>
        <taxon>Pseudonocardiaceae</taxon>
        <taxon>Pseudonocardia</taxon>
    </lineage>
</organism>